<dbReference type="InterPro" id="IPR012454">
    <property type="entry name" value="DUF1659"/>
</dbReference>
<evidence type="ECO:0000313" key="3">
    <source>
        <dbReference type="Proteomes" id="UP000076490"/>
    </source>
</evidence>
<dbReference type="Proteomes" id="UP000076490">
    <property type="component" value="Unassembled WGS sequence"/>
</dbReference>
<evidence type="ECO:0000259" key="1">
    <source>
        <dbReference type="Pfam" id="PF07872"/>
    </source>
</evidence>
<dbReference type="RefSeq" id="WP_063178531.1">
    <property type="nucleotide sequence ID" value="NZ_LQNT01000001.1"/>
</dbReference>
<dbReference type="AlphaFoldDB" id="A0A165HJA4"/>
<organism evidence="2 3">
    <name type="scientific">Bhargavaea cecembensis</name>
    <dbReference type="NCBI Taxonomy" id="394098"/>
    <lineage>
        <taxon>Bacteria</taxon>
        <taxon>Bacillati</taxon>
        <taxon>Bacillota</taxon>
        <taxon>Bacilli</taxon>
        <taxon>Bacillales</taxon>
        <taxon>Caryophanaceae</taxon>
        <taxon>Bhargavaea</taxon>
    </lineage>
</organism>
<feature type="domain" description="DUF1659" evidence="1">
    <location>
        <begin position="3"/>
        <end position="72"/>
    </location>
</feature>
<evidence type="ECO:0000313" key="2">
    <source>
        <dbReference type="EMBL" id="KZE40184.1"/>
    </source>
</evidence>
<dbReference type="Pfam" id="PF07872">
    <property type="entry name" value="DUF1659"/>
    <property type="match status" value="1"/>
</dbReference>
<proteinExistence type="predicted"/>
<protein>
    <recommendedName>
        <fullName evidence="1">DUF1659 domain-containing protein</fullName>
    </recommendedName>
</protein>
<gene>
    <name evidence="2" type="ORF">AV656_02640</name>
</gene>
<dbReference type="EMBL" id="LQNT01000001">
    <property type="protein sequence ID" value="KZE40184.1"/>
    <property type="molecule type" value="Genomic_DNA"/>
</dbReference>
<name>A0A165HJA4_9BACL</name>
<reference evidence="2 3" key="1">
    <citation type="submission" date="2016-01" db="EMBL/GenBank/DDBJ databases">
        <title>Whole genome sequencing of Bhargavaea cecembensis T14.</title>
        <authorList>
            <person name="Hong K.W."/>
        </authorList>
    </citation>
    <scope>NUCLEOTIDE SEQUENCE [LARGE SCALE GENOMIC DNA]</scope>
    <source>
        <strain evidence="2 3">T14</strain>
    </source>
</reference>
<accession>A0A165HJA4</accession>
<dbReference type="OrthoDB" id="48766at2"/>
<comment type="caution">
    <text evidence="2">The sequence shown here is derived from an EMBL/GenBank/DDBJ whole genome shotgun (WGS) entry which is preliminary data.</text>
</comment>
<sequence length="73" mass="7692">MANIVFKNASIRLHFDAGLDGEGKPVVKLKTYRNVSGSADAESLAAAVSALSGLSGYPYIAAEKIETAEITEY</sequence>